<organism evidence="8 9">
    <name type="scientific">Wocania arenilitoris</name>
    <dbReference type="NCBI Taxonomy" id="2044858"/>
    <lineage>
        <taxon>Bacteria</taxon>
        <taxon>Pseudomonadati</taxon>
        <taxon>Bacteroidota</taxon>
        <taxon>Flavobacteriia</taxon>
        <taxon>Flavobacteriales</taxon>
        <taxon>Flavobacteriaceae</taxon>
        <taxon>Wocania</taxon>
    </lineage>
</organism>
<dbReference type="Proteomes" id="UP001199795">
    <property type="component" value="Unassembled WGS sequence"/>
</dbReference>
<evidence type="ECO:0000256" key="2">
    <source>
        <dbReference type="ARBA" id="ARBA00022448"/>
    </source>
</evidence>
<dbReference type="GO" id="GO:0015293">
    <property type="term" value="F:symporter activity"/>
    <property type="evidence" value="ECO:0007669"/>
    <property type="project" value="UniProtKB-KW"/>
</dbReference>
<dbReference type="GO" id="GO:0005886">
    <property type="term" value="C:plasma membrane"/>
    <property type="evidence" value="ECO:0007669"/>
    <property type="project" value="TreeGrafter"/>
</dbReference>
<keyword evidence="4" id="KW-0769">Symport</keyword>
<evidence type="ECO:0000256" key="5">
    <source>
        <dbReference type="ARBA" id="ARBA00022989"/>
    </source>
</evidence>
<feature type="transmembrane region" description="Helical" evidence="7">
    <location>
        <begin position="277"/>
        <end position="305"/>
    </location>
</feature>
<dbReference type="RefSeq" id="WP_237240927.1">
    <property type="nucleotide sequence ID" value="NZ_JAKKDU010000023.1"/>
</dbReference>
<dbReference type="InterPro" id="IPR001046">
    <property type="entry name" value="NRAMP_fam"/>
</dbReference>
<feature type="transmembrane region" description="Helical" evidence="7">
    <location>
        <begin position="41"/>
        <end position="60"/>
    </location>
</feature>
<name>A0AAE3ESQ3_9FLAO</name>
<comment type="subcellular location">
    <subcellularLocation>
        <location evidence="1">Membrane</location>
        <topology evidence="1">Multi-pass membrane protein</topology>
    </subcellularLocation>
</comment>
<feature type="transmembrane region" description="Helical" evidence="7">
    <location>
        <begin position="81"/>
        <end position="104"/>
    </location>
</feature>
<feature type="transmembrane region" description="Helical" evidence="7">
    <location>
        <begin position="235"/>
        <end position="257"/>
    </location>
</feature>
<keyword evidence="6 7" id="KW-0472">Membrane</keyword>
<feature type="transmembrane region" description="Helical" evidence="7">
    <location>
        <begin position="192"/>
        <end position="214"/>
    </location>
</feature>
<dbReference type="NCBIfam" id="NF037982">
    <property type="entry name" value="Nramp_1"/>
    <property type="match status" value="1"/>
</dbReference>
<feature type="transmembrane region" description="Helical" evidence="7">
    <location>
        <begin position="326"/>
        <end position="343"/>
    </location>
</feature>
<reference evidence="8" key="1">
    <citation type="submission" date="2022-01" db="EMBL/GenBank/DDBJ databases">
        <title>Draft genome sequence of Sabulilitoribacter arenilitoris KCTC 52401.</title>
        <authorList>
            <person name="Oh J.-S."/>
        </authorList>
    </citation>
    <scope>NUCLEOTIDE SEQUENCE</scope>
    <source>
        <strain evidence="8">HMF6543</strain>
    </source>
</reference>
<dbReference type="PANTHER" id="PTHR11706:SF33">
    <property type="entry name" value="NATURAL RESISTANCE-ASSOCIATED MACROPHAGE PROTEIN 2"/>
    <property type="match status" value="1"/>
</dbReference>
<evidence type="ECO:0000313" key="9">
    <source>
        <dbReference type="Proteomes" id="UP001199795"/>
    </source>
</evidence>
<accession>A0AAE3ESQ3</accession>
<evidence type="ECO:0000256" key="3">
    <source>
        <dbReference type="ARBA" id="ARBA00022692"/>
    </source>
</evidence>
<gene>
    <name evidence="8" type="ORF">L3X37_14715</name>
</gene>
<feature type="transmembrane region" description="Helical" evidence="7">
    <location>
        <begin position="150"/>
        <end position="172"/>
    </location>
</feature>
<dbReference type="AlphaFoldDB" id="A0AAE3ESQ3"/>
<keyword evidence="9" id="KW-1185">Reference proteome</keyword>
<dbReference type="GO" id="GO:0034755">
    <property type="term" value="P:iron ion transmembrane transport"/>
    <property type="evidence" value="ECO:0007669"/>
    <property type="project" value="TreeGrafter"/>
</dbReference>
<dbReference type="GO" id="GO:0015086">
    <property type="term" value="F:cadmium ion transmembrane transporter activity"/>
    <property type="evidence" value="ECO:0007669"/>
    <property type="project" value="TreeGrafter"/>
</dbReference>
<keyword evidence="5 7" id="KW-1133">Transmembrane helix</keyword>
<dbReference type="GO" id="GO:0005384">
    <property type="term" value="F:manganese ion transmembrane transporter activity"/>
    <property type="evidence" value="ECO:0007669"/>
    <property type="project" value="TreeGrafter"/>
</dbReference>
<evidence type="ECO:0000256" key="7">
    <source>
        <dbReference type="SAM" id="Phobius"/>
    </source>
</evidence>
<keyword evidence="3 7" id="KW-0812">Transmembrane</keyword>
<comment type="caution">
    <text evidence="8">The sequence shown here is derived from an EMBL/GenBank/DDBJ whole genome shotgun (WGS) entry which is preliminary data.</text>
</comment>
<dbReference type="PANTHER" id="PTHR11706">
    <property type="entry name" value="SOLUTE CARRIER PROTEIN FAMILY 11 MEMBER"/>
    <property type="match status" value="1"/>
</dbReference>
<sequence length="417" mass="45238">MSKFKKLIASILPGIFLIGYNVGTGSVTSMSKAGANFGLDLLWTVLISCLITYYLIVLFSKYTMVTGDTIIQGIKKYIHPSIAIILITALSIIILSALMGLVGILADVLQVWSTSILDLGISSLFWAISIATSIYILLWVGNYAFFEKVLAVFVAIMGTAFIATMFINFPSVDELARGLVPTLPETAEGSDNSPLIIIAGMVGTTVSVFTFIIRSQIVKEIGWKIKDTKLQKRDAFISASMMFIISAAVMITAASTLHVQGLTMNNVAEMVPLLEPIAGKAALGVFVIGIVAAGLSSHLPNLLVIPWLIIDYKNEERNTQTKKYRIILFVLSVVSIFGVAFGFKPVFVLMLSQACIAIILPITIACIFYLTSKKALMSSNVNRIYDFIILSVILVFSIYVSSLGIEGLIADLATFLI</sequence>
<keyword evidence="2" id="KW-0813">Transport</keyword>
<dbReference type="Pfam" id="PF01566">
    <property type="entry name" value="Nramp"/>
    <property type="match status" value="1"/>
</dbReference>
<proteinExistence type="predicted"/>
<dbReference type="EMBL" id="JAKKDU010000023">
    <property type="protein sequence ID" value="MCF7569599.1"/>
    <property type="molecule type" value="Genomic_DNA"/>
</dbReference>
<evidence type="ECO:0000256" key="6">
    <source>
        <dbReference type="ARBA" id="ARBA00023136"/>
    </source>
</evidence>
<feature type="transmembrane region" description="Helical" evidence="7">
    <location>
        <begin position="349"/>
        <end position="372"/>
    </location>
</feature>
<feature type="transmembrane region" description="Helical" evidence="7">
    <location>
        <begin position="116"/>
        <end position="138"/>
    </location>
</feature>
<protein>
    <submittedName>
        <fullName evidence="8">Nramp family divalent metal transporter</fullName>
    </submittedName>
</protein>
<feature type="transmembrane region" description="Helical" evidence="7">
    <location>
        <begin position="384"/>
        <end position="405"/>
    </location>
</feature>
<evidence type="ECO:0000313" key="8">
    <source>
        <dbReference type="EMBL" id="MCF7569599.1"/>
    </source>
</evidence>
<evidence type="ECO:0000256" key="1">
    <source>
        <dbReference type="ARBA" id="ARBA00004141"/>
    </source>
</evidence>
<evidence type="ECO:0000256" key="4">
    <source>
        <dbReference type="ARBA" id="ARBA00022847"/>
    </source>
</evidence>